<dbReference type="AlphaFoldDB" id="A0A8H4QB56"/>
<proteinExistence type="predicted"/>
<reference evidence="1 2" key="1">
    <citation type="journal article" date="2020" name="G3 (Bethesda)">
        <title>Genetic Underpinnings of Host Manipulation by Ophiocordyceps as Revealed by Comparative Transcriptomics.</title>
        <authorList>
            <person name="Will I."/>
            <person name="Das B."/>
            <person name="Trinh T."/>
            <person name="Brachmann A."/>
            <person name="Ohm R.A."/>
            <person name="de Bekker C."/>
        </authorList>
    </citation>
    <scope>NUCLEOTIDE SEQUENCE [LARGE SCALE GENOMIC DNA]</scope>
    <source>
        <strain evidence="1 2">EC05</strain>
    </source>
</reference>
<evidence type="ECO:0000313" key="1">
    <source>
        <dbReference type="EMBL" id="KAF4592554.1"/>
    </source>
</evidence>
<sequence>MPRDARCARALPSPVHLVAPYVETSATKPLSGPRSRPGLRQLSTTSIHANLLPLYDDGAFSSTLGDDGRT</sequence>
<evidence type="ECO:0000313" key="2">
    <source>
        <dbReference type="Proteomes" id="UP000562929"/>
    </source>
</evidence>
<comment type="caution">
    <text evidence="1">The sequence shown here is derived from an EMBL/GenBank/DDBJ whole genome shotgun (WGS) entry which is preliminary data.</text>
</comment>
<gene>
    <name evidence="1" type="ORF">GQ602_002853</name>
</gene>
<protein>
    <submittedName>
        <fullName evidence="1">Uncharacterized protein</fullName>
    </submittedName>
</protein>
<keyword evidence="2" id="KW-1185">Reference proteome</keyword>
<dbReference type="Proteomes" id="UP000562929">
    <property type="component" value="Unassembled WGS sequence"/>
</dbReference>
<accession>A0A8H4QB56</accession>
<organism evidence="1 2">
    <name type="scientific">Ophiocordyceps camponoti-floridani</name>
    <dbReference type="NCBI Taxonomy" id="2030778"/>
    <lineage>
        <taxon>Eukaryota</taxon>
        <taxon>Fungi</taxon>
        <taxon>Dikarya</taxon>
        <taxon>Ascomycota</taxon>
        <taxon>Pezizomycotina</taxon>
        <taxon>Sordariomycetes</taxon>
        <taxon>Hypocreomycetidae</taxon>
        <taxon>Hypocreales</taxon>
        <taxon>Ophiocordycipitaceae</taxon>
        <taxon>Ophiocordyceps</taxon>
    </lineage>
</organism>
<name>A0A8H4QB56_9HYPO</name>
<dbReference type="EMBL" id="JAACLJ010000002">
    <property type="protein sequence ID" value="KAF4592554.1"/>
    <property type="molecule type" value="Genomic_DNA"/>
</dbReference>